<protein>
    <submittedName>
        <fullName evidence="3">Uncharacterized protein DUF1080</fullName>
    </submittedName>
</protein>
<keyword evidence="4" id="KW-1185">Reference proteome</keyword>
<evidence type="ECO:0000313" key="4">
    <source>
        <dbReference type="Proteomes" id="UP000249696"/>
    </source>
</evidence>
<reference evidence="3 4" key="1">
    <citation type="submission" date="2018-06" db="EMBL/GenBank/DDBJ databases">
        <title>Genomic Encyclopedia of Archaeal and Bacterial Type Strains, Phase II (KMG-II): from individual species to whole genera.</title>
        <authorList>
            <person name="Goeker M."/>
        </authorList>
    </citation>
    <scope>NUCLEOTIDE SEQUENCE [LARGE SCALE GENOMIC DNA]</scope>
    <source>
        <strain evidence="3 4">DSM 23522</strain>
    </source>
</reference>
<sequence>MKKLIFSALIAVMVMGCKEKTDKKDMDVDSDPLANSEKGTPPPPPPASIEGEWQVLFDGSNFDAWKRYLEDGVGDAWKIEDGAMVYYPPKERKKGEKYNLVTKEDFTNFVLSIDWKISEGGNSGIFWGVKEVESLSEAYHSGPEIQVLDNEKHPDAKNGPVRQAGALYDMVGPSEDVTKPVGEWNTCVITVNHKTNKGNVVLNGTEVASFPVHGEEWEAMIDKSKFKGSEHFGKYKTGKIGLQDHGDIVSFRNIKIKTLD</sequence>
<evidence type="ECO:0000259" key="2">
    <source>
        <dbReference type="Pfam" id="PF06439"/>
    </source>
</evidence>
<dbReference type="Proteomes" id="UP000249696">
    <property type="component" value="Unassembled WGS sequence"/>
</dbReference>
<dbReference type="RefSeq" id="WP_111622925.1">
    <property type="nucleotide sequence ID" value="NZ_QLLN01000002.1"/>
</dbReference>
<dbReference type="OrthoDB" id="9806233at2"/>
<dbReference type="PROSITE" id="PS51257">
    <property type="entry name" value="PROKAR_LIPOPROTEIN"/>
    <property type="match status" value="1"/>
</dbReference>
<gene>
    <name evidence="3" type="ORF">LV92_01439</name>
</gene>
<dbReference type="EMBL" id="QLLN01000002">
    <property type="protein sequence ID" value="RAJ14318.1"/>
    <property type="molecule type" value="Genomic_DNA"/>
</dbReference>
<accession>A0A327RDM3</accession>
<name>A0A327RDM3_9FLAO</name>
<feature type="region of interest" description="Disordered" evidence="1">
    <location>
        <begin position="23"/>
        <end position="48"/>
    </location>
</feature>
<proteinExistence type="predicted"/>
<dbReference type="InterPro" id="IPR010496">
    <property type="entry name" value="AL/BT2_dom"/>
</dbReference>
<feature type="domain" description="3-keto-alpha-glucoside-1,2-lyase/3-keto-2-hydroxy-glucal hydratase" evidence="2">
    <location>
        <begin position="52"/>
        <end position="257"/>
    </location>
</feature>
<evidence type="ECO:0000256" key="1">
    <source>
        <dbReference type="SAM" id="MobiDB-lite"/>
    </source>
</evidence>
<comment type="caution">
    <text evidence="3">The sequence shown here is derived from an EMBL/GenBank/DDBJ whole genome shotgun (WGS) entry which is preliminary data.</text>
</comment>
<dbReference type="GO" id="GO:0016787">
    <property type="term" value="F:hydrolase activity"/>
    <property type="evidence" value="ECO:0007669"/>
    <property type="project" value="InterPro"/>
</dbReference>
<dbReference type="AlphaFoldDB" id="A0A327RDM3"/>
<dbReference type="Pfam" id="PF06439">
    <property type="entry name" value="3keto-disac_hyd"/>
    <property type="match status" value="1"/>
</dbReference>
<evidence type="ECO:0000313" key="3">
    <source>
        <dbReference type="EMBL" id="RAJ14318.1"/>
    </source>
</evidence>
<organism evidence="3 4">
    <name type="scientific">Arenibacter echinorum</name>
    <dbReference type="NCBI Taxonomy" id="440515"/>
    <lineage>
        <taxon>Bacteria</taxon>
        <taxon>Pseudomonadati</taxon>
        <taxon>Bacteroidota</taxon>
        <taxon>Flavobacteriia</taxon>
        <taxon>Flavobacteriales</taxon>
        <taxon>Flavobacteriaceae</taxon>
        <taxon>Arenibacter</taxon>
    </lineage>
</organism>
<dbReference type="Gene3D" id="2.60.120.560">
    <property type="entry name" value="Exo-inulinase, domain 1"/>
    <property type="match status" value="1"/>
</dbReference>